<dbReference type="InterPro" id="IPR004843">
    <property type="entry name" value="Calcineurin-like_PHP"/>
</dbReference>
<dbReference type="EMBL" id="BAABIA010000006">
    <property type="protein sequence ID" value="GAA5143228.1"/>
    <property type="molecule type" value="Genomic_DNA"/>
</dbReference>
<dbReference type="PANTHER" id="PTHR42850">
    <property type="entry name" value="METALLOPHOSPHOESTERASE"/>
    <property type="match status" value="1"/>
</dbReference>
<dbReference type="Pfam" id="PF00149">
    <property type="entry name" value="Metallophos"/>
    <property type="match status" value="1"/>
</dbReference>
<organism evidence="2 3">
    <name type="scientific">Prosthecobacter algae</name>
    <dbReference type="NCBI Taxonomy" id="1144682"/>
    <lineage>
        <taxon>Bacteria</taxon>
        <taxon>Pseudomonadati</taxon>
        <taxon>Verrucomicrobiota</taxon>
        <taxon>Verrucomicrobiia</taxon>
        <taxon>Verrucomicrobiales</taxon>
        <taxon>Verrucomicrobiaceae</taxon>
        <taxon>Prosthecobacter</taxon>
    </lineage>
</organism>
<accession>A0ABP9PBV1</accession>
<dbReference type="RefSeq" id="WP_345737241.1">
    <property type="nucleotide sequence ID" value="NZ_BAABIA010000006.1"/>
</dbReference>
<keyword evidence="3" id="KW-1185">Reference proteome</keyword>
<reference evidence="3" key="1">
    <citation type="journal article" date="2019" name="Int. J. Syst. Evol. Microbiol.">
        <title>The Global Catalogue of Microorganisms (GCM) 10K type strain sequencing project: providing services to taxonomists for standard genome sequencing and annotation.</title>
        <authorList>
            <consortium name="The Broad Institute Genomics Platform"/>
            <consortium name="The Broad Institute Genome Sequencing Center for Infectious Disease"/>
            <person name="Wu L."/>
            <person name="Ma J."/>
        </authorList>
    </citation>
    <scope>NUCLEOTIDE SEQUENCE [LARGE SCALE GENOMIC DNA]</scope>
    <source>
        <strain evidence="3">JCM 18053</strain>
    </source>
</reference>
<comment type="caution">
    <text evidence="2">The sequence shown here is derived from an EMBL/GenBank/DDBJ whole genome shotgun (WGS) entry which is preliminary data.</text>
</comment>
<proteinExistence type="predicted"/>
<gene>
    <name evidence="2" type="ORF">GCM10023213_30520</name>
</gene>
<name>A0ABP9PBV1_9BACT</name>
<evidence type="ECO:0000313" key="2">
    <source>
        <dbReference type="EMBL" id="GAA5143228.1"/>
    </source>
</evidence>
<sequence length="242" mass="26906">MRILAIGDIHGCSIALRALLDAVKPGSDDVLITLGDYVDRGPDSKGVIDILLGLEETTQLKPLMGNHEILFMDAMAEQLDVEAWLRVGGRETLLSYAPDHSTLSWNNIPQAHVEFLKERCLRHWETEYHLFVHANANAVFPLADQSDDWLFWTRFDDSYPHVSGKTMVCGHTAQKSGMPALRTKAMCLDTWAYGEGWLTCLDIQSGEFTQANQAGEVKRFTLADLEGHGGEKTTQLPVSPPN</sequence>
<dbReference type="InterPro" id="IPR029052">
    <property type="entry name" value="Metallo-depent_PP-like"/>
</dbReference>
<dbReference type="Proteomes" id="UP001499852">
    <property type="component" value="Unassembled WGS sequence"/>
</dbReference>
<evidence type="ECO:0000313" key="3">
    <source>
        <dbReference type="Proteomes" id="UP001499852"/>
    </source>
</evidence>
<dbReference type="InterPro" id="IPR050126">
    <property type="entry name" value="Ap4A_hydrolase"/>
</dbReference>
<dbReference type="Gene3D" id="3.60.21.10">
    <property type="match status" value="1"/>
</dbReference>
<protein>
    <submittedName>
        <fullName evidence="2">Metallophosphoesterase family protein</fullName>
    </submittedName>
</protein>
<dbReference type="PANTHER" id="PTHR42850:SF4">
    <property type="entry name" value="ZINC-DEPENDENT ENDOPOLYPHOSPHATASE"/>
    <property type="match status" value="1"/>
</dbReference>
<evidence type="ECO:0000259" key="1">
    <source>
        <dbReference type="Pfam" id="PF00149"/>
    </source>
</evidence>
<feature type="domain" description="Calcineurin-like phosphoesterase" evidence="1">
    <location>
        <begin position="1"/>
        <end position="87"/>
    </location>
</feature>
<dbReference type="CDD" id="cd00144">
    <property type="entry name" value="MPP_PPP_family"/>
    <property type="match status" value="1"/>
</dbReference>
<dbReference type="SUPFAM" id="SSF56300">
    <property type="entry name" value="Metallo-dependent phosphatases"/>
    <property type="match status" value="1"/>
</dbReference>